<dbReference type="AlphaFoldDB" id="A0A366SJU9"/>
<keyword evidence="10" id="KW-0282">Flagellum</keyword>
<dbReference type="EMBL" id="LEOY01000002">
    <property type="protein sequence ID" value="RBR31777.1"/>
    <property type="molecule type" value="Genomic_DNA"/>
</dbReference>
<gene>
    <name evidence="7" type="primary">flgK</name>
    <name evidence="10" type="ORF">EB18_00200</name>
</gene>
<evidence type="ECO:0000256" key="3">
    <source>
        <dbReference type="ARBA" id="ARBA00009677"/>
    </source>
</evidence>
<dbReference type="GO" id="GO:0005198">
    <property type="term" value="F:structural molecule activity"/>
    <property type="evidence" value="ECO:0007669"/>
    <property type="project" value="UniProtKB-UniRule"/>
</dbReference>
<name>A0A366SJU9_9ENTE</name>
<evidence type="ECO:0000256" key="6">
    <source>
        <dbReference type="ARBA" id="ARBA00023143"/>
    </source>
</evidence>
<feature type="domain" description="Flagellar basal-body/hook protein C-terminal" evidence="8">
    <location>
        <begin position="442"/>
        <end position="480"/>
    </location>
</feature>
<dbReference type="InterPro" id="IPR010930">
    <property type="entry name" value="Flg_bb/hook_C_dom"/>
</dbReference>
<dbReference type="SUPFAM" id="SSF64518">
    <property type="entry name" value="Phase 1 flagellin"/>
    <property type="match status" value="1"/>
</dbReference>
<dbReference type="PANTHER" id="PTHR30033:SF1">
    <property type="entry name" value="FLAGELLAR HOOK-ASSOCIATED PROTEIN 1"/>
    <property type="match status" value="1"/>
</dbReference>
<dbReference type="Pfam" id="PF06429">
    <property type="entry name" value="Flg_bbr_C"/>
    <property type="match status" value="1"/>
</dbReference>
<dbReference type="GO" id="GO:0044780">
    <property type="term" value="P:bacterial-type flagellum assembly"/>
    <property type="evidence" value="ECO:0007669"/>
    <property type="project" value="InterPro"/>
</dbReference>
<dbReference type="InterPro" id="IPR002371">
    <property type="entry name" value="FlgK"/>
</dbReference>
<dbReference type="PANTHER" id="PTHR30033">
    <property type="entry name" value="FLAGELLAR HOOK-ASSOCIATED PROTEIN 1"/>
    <property type="match status" value="1"/>
</dbReference>
<evidence type="ECO:0000256" key="4">
    <source>
        <dbReference type="ARBA" id="ARBA00016244"/>
    </source>
</evidence>
<dbReference type="InterPro" id="IPR053927">
    <property type="entry name" value="FlgK_helical"/>
</dbReference>
<evidence type="ECO:0000256" key="5">
    <source>
        <dbReference type="ARBA" id="ARBA00022525"/>
    </source>
</evidence>
<organism evidence="10 11">
    <name type="scientific">Enterococcus cecorum</name>
    <dbReference type="NCBI Taxonomy" id="44008"/>
    <lineage>
        <taxon>Bacteria</taxon>
        <taxon>Bacillati</taxon>
        <taxon>Bacillota</taxon>
        <taxon>Bacilli</taxon>
        <taxon>Lactobacillales</taxon>
        <taxon>Enterococcaceae</taxon>
        <taxon>Enterococcus</taxon>
    </lineage>
</organism>
<comment type="subcellular location">
    <subcellularLocation>
        <location evidence="1 7">Bacterial flagellum</location>
    </subcellularLocation>
    <subcellularLocation>
        <location evidence="2 7">Secreted</location>
    </subcellularLocation>
</comment>
<keyword evidence="10" id="KW-0969">Cilium</keyword>
<dbReference type="Proteomes" id="UP000252800">
    <property type="component" value="Unassembled WGS sequence"/>
</dbReference>
<evidence type="ECO:0000259" key="9">
    <source>
        <dbReference type="Pfam" id="PF22638"/>
    </source>
</evidence>
<dbReference type="PRINTS" id="PR01005">
    <property type="entry name" value="FLGHOOKAP1"/>
</dbReference>
<comment type="similarity">
    <text evidence="3 7">Belongs to the flagella basal body rod proteins family.</text>
</comment>
<protein>
    <recommendedName>
        <fullName evidence="4 7">Flagellar hook-associated protein 1</fullName>
        <shortName evidence="7">HAP1</shortName>
    </recommendedName>
</protein>
<dbReference type="RefSeq" id="WP_113783625.1">
    <property type="nucleotide sequence ID" value="NZ_KZ845739.1"/>
</dbReference>
<sequence>MTGLFGTLGVATSGLNTSQISLQTSGHNIANATTDGYSRQRTNLQTTNPYALTGVGQVGTGVKVNDITRVVDDFVRLQTRDANSLSKFYEEKANALGQLEDYFGEPSDAALLKQMNTVYDAWSKLSSNPELGTSKTLVVENSSTLSTTINKMAMNMKELKDDVDTTLANTTYNLNQRVEELEILNKKLVDNSMTAGTSNDLLDQRDRLLKDMSSMADISTKFDKYGRVSELKVGDTKILDTDHRVPMSVVLSSGNGSTRIAVEGDRNKVVEVPSGNVSGGPLVVYNVETGKYDQITVSKGQIGGQIAASQEIQARSDEFNTFVKNMATKINETYKSGNNTEDFFVFDGDEADFAKTLKVNDVFTQNPGKLVAGLGANPNAGDGRLAKNVALTFSEKDAQGMTYADHYNDIITKNGISKLKADNTVKAQKTVLDQLESQDTSISGVNINEEVSNVIRYQQAFQANARVLQTVSEMLDTLINRTGA</sequence>
<dbReference type="NCBIfam" id="TIGR02492">
    <property type="entry name" value="flgK_ends"/>
    <property type="match status" value="1"/>
</dbReference>
<accession>A0A366SJU9</accession>
<keyword evidence="6 7" id="KW-0975">Bacterial flagellum</keyword>
<dbReference type="GO" id="GO:0005576">
    <property type="term" value="C:extracellular region"/>
    <property type="evidence" value="ECO:0007669"/>
    <property type="project" value="UniProtKB-SubCell"/>
</dbReference>
<dbReference type="GO" id="GO:0009424">
    <property type="term" value="C:bacterial-type flagellum hook"/>
    <property type="evidence" value="ECO:0007669"/>
    <property type="project" value="UniProtKB-UniRule"/>
</dbReference>
<keyword evidence="5 7" id="KW-0964">Secreted</keyword>
<proteinExistence type="inferred from homology"/>
<keyword evidence="10" id="KW-0966">Cell projection</keyword>
<reference evidence="10 11" key="1">
    <citation type="submission" date="2015-06" db="EMBL/GenBank/DDBJ databases">
        <title>The Genome Sequence of Enterococcus cecorum 170AEA1.</title>
        <authorList>
            <consortium name="The Broad Institute Genomics Platform"/>
            <consortium name="The Broad Institute Genome Sequencing Center for Infectious Disease"/>
            <person name="Earl A.M."/>
            <person name="Van Tyne D."/>
            <person name="Lebreton F."/>
            <person name="Saavedra J.T."/>
            <person name="Gilmore M.S."/>
            <person name="Manson McGuire A."/>
            <person name="Clock S."/>
            <person name="Crupain M."/>
            <person name="Rangan U."/>
            <person name="Young S."/>
            <person name="Abouelleil A."/>
            <person name="Cao P."/>
            <person name="Chapman S.B."/>
            <person name="Griggs A."/>
            <person name="Priest M."/>
            <person name="Shea T."/>
            <person name="Wortman J."/>
            <person name="Nusbaum C."/>
            <person name="Birren B."/>
        </authorList>
    </citation>
    <scope>NUCLEOTIDE SEQUENCE [LARGE SCALE GENOMIC DNA]</scope>
    <source>
        <strain evidence="10 11">170AEA1</strain>
    </source>
</reference>
<feature type="domain" description="Flagellar hook-associated protein FlgK helical" evidence="9">
    <location>
        <begin position="96"/>
        <end position="339"/>
    </location>
</feature>
<evidence type="ECO:0000259" key="8">
    <source>
        <dbReference type="Pfam" id="PF06429"/>
    </source>
</evidence>
<evidence type="ECO:0000256" key="7">
    <source>
        <dbReference type="RuleBase" id="RU362065"/>
    </source>
</evidence>
<comment type="caution">
    <text evidence="10">The sequence shown here is derived from an EMBL/GenBank/DDBJ whole genome shotgun (WGS) entry which is preliminary data.</text>
</comment>
<evidence type="ECO:0000256" key="1">
    <source>
        <dbReference type="ARBA" id="ARBA00004365"/>
    </source>
</evidence>
<evidence type="ECO:0000313" key="11">
    <source>
        <dbReference type="Proteomes" id="UP000252800"/>
    </source>
</evidence>
<dbReference type="Pfam" id="PF22638">
    <property type="entry name" value="FlgK_D1"/>
    <property type="match status" value="1"/>
</dbReference>
<evidence type="ECO:0000256" key="2">
    <source>
        <dbReference type="ARBA" id="ARBA00004613"/>
    </source>
</evidence>
<evidence type="ECO:0000313" key="10">
    <source>
        <dbReference type="EMBL" id="RBR31777.1"/>
    </source>
</evidence>